<dbReference type="InterPro" id="IPR050678">
    <property type="entry name" value="DNA_Partitioning_ATPase"/>
</dbReference>
<dbReference type="Pfam" id="PF13614">
    <property type="entry name" value="AAA_31"/>
    <property type="match status" value="1"/>
</dbReference>
<gene>
    <name evidence="2" type="ORF">D1639_01650</name>
</gene>
<evidence type="ECO:0000313" key="2">
    <source>
        <dbReference type="EMBL" id="NBI33761.1"/>
    </source>
</evidence>
<reference evidence="2" key="1">
    <citation type="submission" date="2018-08" db="EMBL/GenBank/DDBJ databases">
        <title>Murine metabolic-syndrome-specific gut microbial biobank.</title>
        <authorList>
            <person name="Liu C."/>
        </authorList>
    </citation>
    <scope>NUCLEOTIDE SEQUENCE [LARGE SCALE GENOMIC DNA]</scope>
    <source>
        <strain evidence="2">Z82</strain>
    </source>
</reference>
<proteinExistence type="predicted"/>
<accession>A0A7C9JCM2</accession>
<evidence type="ECO:0000259" key="1">
    <source>
        <dbReference type="Pfam" id="PF13614"/>
    </source>
</evidence>
<dbReference type="EMBL" id="QWKH01000006">
    <property type="protein sequence ID" value="NBI33761.1"/>
    <property type="molecule type" value="Genomic_DNA"/>
</dbReference>
<organism evidence="2">
    <name type="scientific">Muribaculaceae bacterium Z82</name>
    <dbReference type="NCBI Taxonomy" id="2304548"/>
    <lineage>
        <taxon>Bacteria</taxon>
        <taxon>Pseudomonadati</taxon>
        <taxon>Bacteroidota</taxon>
        <taxon>Bacteroidia</taxon>
        <taxon>Bacteroidales</taxon>
        <taxon>Muribaculaceae</taxon>
    </lineage>
</organism>
<dbReference type="SUPFAM" id="SSF52540">
    <property type="entry name" value="P-loop containing nucleoside triphosphate hydrolases"/>
    <property type="match status" value="1"/>
</dbReference>
<dbReference type="PANTHER" id="PTHR13696:SF99">
    <property type="entry name" value="COBYRINIC ACID AC-DIAMIDE SYNTHASE"/>
    <property type="match status" value="1"/>
</dbReference>
<dbReference type="AlphaFoldDB" id="A0A7C9JCM2"/>
<dbReference type="InterPro" id="IPR027417">
    <property type="entry name" value="P-loop_NTPase"/>
</dbReference>
<dbReference type="InterPro" id="IPR025669">
    <property type="entry name" value="AAA_dom"/>
</dbReference>
<name>A0A7C9JCM2_9BACT</name>
<dbReference type="PANTHER" id="PTHR13696">
    <property type="entry name" value="P-LOOP CONTAINING NUCLEOSIDE TRIPHOSPHATE HYDROLASE"/>
    <property type="match status" value="1"/>
</dbReference>
<feature type="domain" description="AAA" evidence="1">
    <location>
        <begin position="18"/>
        <end position="188"/>
    </location>
</feature>
<dbReference type="Gene3D" id="3.40.50.300">
    <property type="entry name" value="P-loop containing nucleotide triphosphate hydrolases"/>
    <property type="match status" value="1"/>
</dbReference>
<comment type="caution">
    <text evidence="2">The sequence shown here is derived from an EMBL/GenBank/DDBJ whole genome shotgun (WGS) entry which is preliminary data.</text>
</comment>
<dbReference type="CDD" id="cd02042">
    <property type="entry name" value="ParAB_family"/>
    <property type="match status" value="1"/>
</dbReference>
<protein>
    <submittedName>
        <fullName evidence="2">ParA family protein</fullName>
    </submittedName>
</protein>
<sequence>MHFSERKDMAKGKTSSNRTVAVANRKGGCCKTTTVGALASGLTQQGFKVLAVDMDPQGNLTDWAGFDTEDKDTVYEVIMQRSPVNETIVHLDRYDLLPADAALANVEAELANVQGREYRLREALDPIASEYDFIVVDTPPNLGLLTIQSFAAAADGVVVTTDAGSFATKGMRDLAESLSMTRKYINPNARVIGILLTKFNPRWNTMKTMKEVTEKFSEYFDAPLYQTFIRQSVGVMTAQLESIDIYDMDKSIGAVSDYQSFVKEFINNITK</sequence>